<accession>A0A366HXA4</accession>
<sequence>MTDAPSTTDQGEAVPLAAVMAFLKHHLHDVRNDLNALNLEAMLLDVYVPGGEGAESVQRIQEMLHHSAARLSSLSRKISEISPGQETLAAQFILTSWRDEWNSSGASPAILWEASQVQANVKADPVHLAEVFREWLSNAKQYASTSASISLAENGEGEVIFRLSEPKSEPVDTSGWGERPFAKPRRGCYGLGLWRVHNLVRANQGSWSQRYSPEEKTLVSELRMPVAKV</sequence>
<dbReference type="Gene3D" id="3.30.565.10">
    <property type="entry name" value="Histidine kinase-like ATPase, C-terminal domain"/>
    <property type="match status" value="1"/>
</dbReference>
<proteinExistence type="predicted"/>
<evidence type="ECO:0000313" key="1">
    <source>
        <dbReference type="EMBL" id="RBP47948.1"/>
    </source>
</evidence>
<name>A0A366HXA4_9BACT</name>
<keyword evidence="2" id="KW-1185">Reference proteome</keyword>
<comment type="caution">
    <text evidence="1">The sequence shown here is derived from an EMBL/GenBank/DDBJ whole genome shotgun (WGS) entry which is preliminary data.</text>
</comment>
<dbReference type="EMBL" id="QNRR01000001">
    <property type="protein sequence ID" value="RBP47948.1"/>
    <property type="molecule type" value="Genomic_DNA"/>
</dbReference>
<dbReference type="AlphaFoldDB" id="A0A366HXA4"/>
<evidence type="ECO:0008006" key="3">
    <source>
        <dbReference type="Google" id="ProtNLM"/>
    </source>
</evidence>
<dbReference type="InterPro" id="IPR036890">
    <property type="entry name" value="HATPase_C_sf"/>
</dbReference>
<dbReference type="SUPFAM" id="SSF55874">
    <property type="entry name" value="ATPase domain of HSP90 chaperone/DNA topoisomerase II/histidine kinase"/>
    <property type="match status" value="1"/>
</dbReference>
<organism evidence="1 2">
    <name type="scientific">Roseimicrobium gellanilyticum</name>
    <dbReference type="NCBI Taxonomy" id="748857"/>
    <lineage>
        <taxon>Bacteria</taxon>
        <taxon>Pseudomonadati</taxon>
        <taxon>Verrucomicrobiota</taxon>
        <taxon>Verrucomicrobiia</taxon>
        <taxon>Verrucomicrobiales</taxon>
        <taxon>Verrucomicrobiaceae</taxon>
        <taxon>Roseimicrobium</taxon>
    </lineage>
</organism>
<gene>
    <name evidence="1" type="ORF">DES53_101748</name>
</gene>
<dbReference type="OrthoDB" id="9855490at2"/>
<dbReference type="RefSeq" id="WP_113956834.1">
    <property type="nucleotide sequence ID" value="NZ_QNRR01000001.1"/>
</dbReference>
<protein>
    <recommendedName>
        <fullName evidence="3">Histidine kinase/DNA gyrase B/HSP90-like ATPase</fullName>
    </recommendedName>
</protein>
<evidence type="ECO:0000313" key="2">
    <source>
        <dbReference type="Proteomes" id="UP000253426"/>
    </source>
</evidence>
<dbReference type="Proteomes" id="UP000253426">
    <property type="component" value="Unassembled WGS sequence"/>
</dbReference>
<reference evidence="1 2" key="1">
    <citation type="submission" date="2018-06" db="EMBL/GenBank/DDBJ databases">
        <title>Genomic Encyclopedia of Type Strains, Phase IV (KMG-IV): sequencing the most valuable type-strain genomes for metagenomic binning, comparative biology and taxonomic classification.</title>
        <authorList>
            <person name="Goeker M."/>
        </authorList>
    </citation>
    <scope>NUCLEOTIDE SEQUENCE [LARGE SCALE GENOMIC DNA]</scope>
    <source>
        <strain evidence="1 2">DSM 25532</strain>
    </source>
</reference>